<dbReference type="AlphaFoldDB" id="A0A7S4D535"/>
<dbReference type="GO" id="GO:0016279">
    <property type="term" value="F:protein-lysine N-methyltransferase activity"/>
    <property type="evidence" value="ECO:0007669"/>
    <property type="project" value="TreeGrafter"/>
</dbReference>
<protein>
    <recommendedName>
        <fullName evidence="2">SET domain-containing protein</fullName>
    </recommendedName>
</protein>
<dbReference type="SUPFAM" id="SSF82199">
    <property type="entry name" value="SET domain"/>
    <property type="match status" value="1"/>
</dbReference>
<dbReference type="InterPro" id="IPR001214">
    <property type="entry name" value="SET_dom"/>
</dbReference>
<feature type="domain" description="SET" evidence="2">
    <location>
        <begin position="87"/>
        <end position="330"/>
    </location>
</feature>
<dbReference type="Gene3D" id="3.90.1410.10">
    <property type="entry name" value="set domain protein methyltransferase, domain 1"/>
    <property type="match status" value="1"/>
</dbReference>
<feature type="chain" id="PRO_5030811869" description="SET domain-containing protein" evidence="1">
    <location>
        <begin position="28"/>
        <end position="506"/>
    </location>
</feature>
<evidence type="ECO:0000259" key="2">
    <source>
        <dbReference type="PROSITE" id="PS50280"/>
    </source>
</evidence>
<dbReference type="PANTHER" id="PTHR13271">
    <property type="entry name" value="UNCHARACTERIZED PUTATIVE METHYLTRANSFERASE"/>
    <property type="match status" value="1"/>
</dbReference>
<reference evidence="3" key="1">
    <citation type="submission" date="2021-01" db="EMBL/GenBank/DDBJ databases">
        <authorList>
            <person name="Corre E."/>
            <person name="Pelletier E."/>
            <person name="Niang G."/>
            <person name="Scheremetjew M."/>
            <person name="Finn R."/>
            <person name="Kale V."/>
            <person name="Holt S."/>
            <person name="Cochrane G."/>
            <person name="Meng A."/>
            <person name="Brown T."/>
            <person name="Cohen L."/>
        </authorList>
    </citation>
    <scope>NUCLEOTIDE SEQUENCE</scope>
    <source>
        <strain evidence="3">CCMP3107</strain>
    </source>
</reference>
<dbReference type="InterPro" id="IPR050600">
    <property type="entry name" value="SETD3_SETD6_MTase"/>
</dbReference>
<feature type="signal peptide" evidence="1">
    <location>
        <begin position="1"/>
        <end position="27"/>
    </location>
</feature>
<evidence type="ECO:0000256" key="1">
    <source>
        <dbReference type="SAM" id="SignalP"/>
    </source>
</evidence>
<dbReference type="PANTHER" id="PTHR13271:SF154">
    <property type="entry name" value="GRIP DOMAIN-CONTAINING PROTEIN"/>
    <property type="match status" value="1"/>
</dbReference>
<proteinExistence type="predicted"/>
<dbReference type="Pfam" id="PF00856">
    <property type="entry name" value="SET"/>
    <property type="match status" value="1"/>
</dbReference>
<dbReference type="EMBL" id="HBIU01016754">
    <property type="protein sequence ID" value="CAE0629145.1"/>
    <property type="molecule type" value="Transcribed_RNA"/>
</dbReference>
<dbReference type="InterPro" id="IPR046341">
    <property type="entry name" value="SET_dom_sf"/>
</dbReference>
<keyword evidence="1" id="KW-0732">Signal</keyword>
<gene>
    <name evidence="3" type="ORF">HAKA00212_LOCUS7827</name>
</gene>
<sequence length="506" mass="55915">MVGSGPCVDNASLILLCFILLTWTGNAFLASNHAARVSGHQNAAKAGLGVFGDATRPRWSALKAKSEIGPSGLTEMESLWETLTAREGVESRCRLVESTVGDRTVAATAAALPGEMLLSIPGRLCIWANRDGTIDRGLDGQSDMTWAVAGDLRADYPDLLRAQGLTWDLRLAVALLEAASEQRCAGGFWDVYGFMLPAPHTVTMPLCFPQELTAEVQNPFMMKAAGQQQVRLESHYPTLVKPNYHPKLKIYQDLGMTSSVPNALMWCFALVRSRCFSASPERFAFVPFLDMCNHWVKPNADYSYNEATDSFDLVALKPIRSGDEILISYGQGLSNDDLMVRYGFVIEGNPHASALMNYKKLVADDPGVKLSDTEVKKLENMQQTLYSLSTLSIETDQDRTEVTRLKGVLEVLNVLLTRHESGDLRRAAEAVLAALTAVAKAEFATRLEDDRRALQEARQNPGTDARLLAALEYRCDRKQQFRIARNALTTFIEILDSQDQEENTQQ</sequence>
<accession>A0A7S4D535</accession>
<name>A0A7S4D535_HETAK</name>
<dbReference type="PROSITE" id="PS50280">
    <property type="entry name" value="SET"/>
    <property type="match status" value="1"/>
</dbReference>
<evidence type="ECO:0000313" key="3">
    <source>
        <dbReference type="EMBL" id="CAE0629145.1"/>
    </source>
</evidence>
<dbReference type="CDD" id="cd10527">
    <property type="entry name" value="SET_LSMT"/>
    <property type="match status" value="1"/>
</dbReference>
<organism evidence="3">
    <name type="scientific">Heterosigma akashiwo</name>
    <name type="common">Chromophytic alga</name>
    <name type="synonym">Heterosigma carterae</name>
    <dbReference type="NCBI Taxonomy" id="2829"/>
    <lineage>
        <taxon>Eukaryota</taxon>
        <taxon>Sar</taxon>
        <taxon>Stramenopiles</taxon>
        <taxon>Ochrophyta</taxon>
        <taxon>Raphidophyceae</taxon>
        <taxon>Chattonellales</taxon>
        <taxon>Chattonellaceae</taxon>
        <taxon>Heterosigma</taxon>
    </lineage>
</organism>